<comment type="caution">
    <text evidence="1">The sequence shown here is derived from an EMBL/GenBank/DDBJ whole genome shotgun (WGS) entry which is preliminary data.</text>
</comment>
<proteinExistence type="predicted"/>
<organism evidence="1">
    <name type="scientific">bioreactor metagenome</name>
    <dbReference type="NCBI Taxonomy" id="1076179"/>
    <lineage>
        <taxon>unclassified sequences</taxon>
        <taxon>metagenomes</taxon>
        <taxon>ecological metagenomes</taxon>
    </lineage>
</organism>
<sequence length="159" mass="17913">MLLQQSRRFLAHAFLFLIGKPQRRRKDVLLGAHVLGGEYIIKHRHALPKPDVLERPRDAKLCHHIRRGVYGMRVHILLGVFARVELLHLAARMICHDGLAVERDLPVRGVIDTRNAVERGGFAGSVGSDEGDDLTLINLQREVVDGDDAAELHGYVFEF</sequence>
<reference evidence="1" key="1">
    <citation type="submission" date="2019-08" db="EMBL/GenBank/DDBJ databases">
        <authorList>
            <person name="Kucharzyk K."/>
            <person name="Murdoch R.W."/>
            <person name="Higgins S."/>
            <person name="Loffler F."/>
        </authorList>
    </citation>
    <scope>NUCLEOTIDE SEQUENCE</scope>
</reference>
<name>A0A645EYF7_9ZZZZ</name>
<dbReference type="AlphaFoldDB" id="A0A645EYF7"/>
<accession>A0A645EYF7</accession>
<gene>
    <name evidence="1" type="ORF">SDC9_153465</name>
</gene>
<evidence type="ECO:0000313" key="1">
    <source>
        <dbReference type="EMBL" id="MPN06209.1"/>
    </source>
</evidence>
<dbReference type="EMBL" id="VSSQ01052107">
    <property type="protein sequence ID" value="MPN06209.1"/>
    <property type="molecule type" value="Genomic_DNA"/>
</dbReference>
<protein>
    <submittedName>
        <fullName evidence="1">Uncharacterized protein</fullName>
    </submittedName>
</protein>